<dbReference type="OMA" id="TYQCDSL"/>
<dbReference type="AlphaFoldDB" id="A0A0N1HZD5"/>
<reference evidence="2 3" key="1">
    <citation type="journal article" date="2015" name="PLoS Pathog.">
        <title>Leptomonas seymouri: Adaptations to the Dixenous Life Cycle Analyzed by Genome Sequencing, Transcriptome Profiling and Co-infection with Leishmania donovani.</title>
        <authorList>
            <person name="Kraeva N."/>
            <person name="Butenko A."/>
            <person name="Hlavacova J."/>
            <person name="Kostygov A."/>
            <person name="Myskova J."/>
            <person name="Grybchuk D."/>
            <person name="Lestinova T."/>
            <person name="Votypka J."/>
            <person name="Volf P."/>
            <person name="Opperdoes F."/>
            <person name="Flegontov P."/>
            <person name="Lukes J."/>
            <person name="Yurchenko V."/>
        </authorList>
    </citation>
    <scope>NUCLEOTIDE SEQUENCE [LARGE SCALE GENOMIC DNA]</scope>
    <source>
        <strain evidence="2 3">ATCC 30220</strain>
    </source>
</reference>
<keyword evidence="3" id="KW-1185">Reference proteome</keyword>
<proteinExistence type="predicted"/>
<evidence type="ECO:0000256" key="1">
    <source>
        <dbReference type="SAM" id="MobiDB-lite"/>
    </source>
</evidence>
<comment type="caution">
    <text evidence="2">The sequence shown here is derived from an EMBL/GenBank/DDBJ whole genome shotgun (WGS) entry which is preliminary data.</text>
</comment>
<sequence>MSTSDGISFLRSAAHASQRVADAAAVESALDELHTHIFGSVAPADIAHQAVLRQIQDARSLFSKVETASRADLDTGRLLLDAVFTLGEMLTSAAEGRRVRSRVVQRLEDVVLPILFIRSNITPQLLKKHALKAPWAIFEAARQKPNKELEKVELAFASWNTNHGWDFLARKERCHGANKAVTPTSATTTTTVEERPPNRPASAPDQQRAVLRDISWNVALKRSAGAGIPSYLLTKRRREDCNTPCACPAPFLPGVPRFDAAPTHTLHTTIDPINDKPDSAILALRSPIKRRRTDINIGVPPSPDRPGRCL</sequence>
<gene>
    <name evidence="2" type="ORF">ABL78_7556</name>
</gene>
<dbReference type="VEuPathDB" id="TriTrypDB:Lsey_0382_0020"/>
<organism evidence="2 3">
    <name type="scientific">Leptomonas seymouri</name>
    <dbReference type="NCBI Taxonomy" id="5684"/>
    <lineage>
        <taxon>Eukaryota</taxon>
        <taxon>Discoba</taxon>
        <taxon>Euglenozoa</taxon>
        <taxon>Kinetoplastea</taxon>
        <taxon>Metakinetoplastina</taxon>
        <taxon>Trypanosomatida</taxon>
        <taxon>Trypanosomatidae</taxon>
        <taxon>Leishmaniinae</taxon>
        <taxon>Leptomonas</taxon>
    </lineage>
</organism>
<protein>
    <submittedName>
        <fullName evidence="2">Uncharacterized protein</fullName>
    </submittedName>
</protein>
<dbReference type="Proteomes" id="UP000038009">
    <property type="component" value="Unassembled WGS sequence"/>
</dbReference>
<evidence type="ECO:0000313" key="2">
    <source>
        <dbReference type="EMBL" id="KPI83405.1"/>
    </source>
</evidence>
<feature type="compositionally biased region" description="Low complexity" evidence="1">
    <location>
        <begin position="180"/>
        <end position="191"/>
    </location>
</feature>
<dbReference type="OrthoDB" id="271933at2759"/>
<feature type="region of interest" description="Disordered" evidence="1">
    <location>
        <begin position="178"/>
        <end position="206"/>
    </location>
</feature>
<evidence type="ECO:0000313" key="3">
    <source>
        <dbReference type="Proteomes" id="UP000038009"/>
    </source>
</evidence>
<dbReference type="EMBL" id="LJSK01000382">
    <property type="protein sequence ID" value="KPI83405.1"/>
    <property type="molecule type" value="Genomic_DNA"/>
</dbReference>
<accession>A0A0N1HZD5</accession>
<name>A0A0N1HZD5_LEPSE</name>